<dbReference type="InterPro" id="IPR014719">
    <property type="entry name" value="Ribosomal_bL12_C/ClpS-like"/>
</dbReference>
<evidence type="ECO:0000313" key="3">
    <source>
        <dbReference type="Proteomes" id="UP000267798"/>
    </source>
</evidence>
<reference evidence="2 3" key="1">
    <citation type="submission" date="2018-09" db="EMBL/GenBank/DDBJ databases">
        <title>Paenibacillus aracenensis nov. sp. isolated from a cave in southern Spain.</title>
        <authorList>
            <person name="Jurado V."/>
            <person name="Gutierrez-Patricio S."/>
            <person name="Gonzalez-Pimentel J.L."/>
            <person name="Miller A.Z."/>
            <person name="Laiz L."/>
            <person name="Saiz-Jimenez C."/>
        </authorList>
    </citation>
    <scope>NUCLEOTIDE SEQUENCE [LARGE SCALE GENOMIC DNA]</scope>
    <source>
        <strain evidence="2 3">JCM 19203</strain>
    </source>
</reference>
<evidence type="ECO:0000313" key="2">
    <source>
        <dbReference type="EMBL" id="RJX37124.1"/>
    </source>
</evidence>
<dbReference type="EMBL" id="QXQB01000007">
    <property type="protein sequence ID" value="RJX37124.1"/>
    <property type="molecule type" value="Genomic_DNA"/>
</dbReference>
<feature type="domain" description="Knr4/Smi1-like" evidence="1">
    <location>
        <begin position="37"/>
        <end position="160"/>
    </location>
</feature>
<dbReference type="AlphaFoldDB" id="A0A3A6PT07"/>
<dbReference type="RefSeq" id="WP_120114121.1">
    <property type="nucleotide sequence ID" value="NZ_QXQB01000007.1"/>
</dbReference>
<name>A0A3A6PT07_9BACL</name>
<gene>
    <name evidence="2" type="ORF">D3P09_24760</name>
</gene>
<dbReference type="SUPFAM" id="SSF54736">
    <property type="entry name" value="ClpS-like"/>
    <property type="match status" value="1"/>
</dbReference>
<accession>A0A3A6PT07</accession>
<protein>
    <submittedName>
        <fullName evidence="2">SMI1/KNR4 family protein</fullName>
    </submittedName>
</protein>
<sequence>MNQSFPAIDHIIEEMRSCIQELQDQDPQHYSRYPMSLAGEAEEQPFHNIVSKYALPEEYLYFLKRYAPQSVTWSTGDYVNLDIFGAMDLERGQWGYSHNPETNEVFEEWPSHYLVIASDEGDPYCIDLSRGDTVVYAAEHGTGSWDFDIAYDNLTDFLRSVLLPPSSSLDWDTDESETYTYYKIFITGEGSNKLKTLAFIKKKFSCDYAQARAYMESMPLLVYKGIHQGAENVEAQLKEIGAEYEKREISLAEFIQ</sequence>
<keyword evidence="3" id="KW-1185">Reference proteome</keyword>
<dbReference type="Proteomes" id="UP000267798">
    <property type="component" value="Unassembled WGS sequence"/>
</dbReference>
<dbReference type="OrthoDB" id="8444591at2"/>
<evidence type="ECO:0000259" key="1">
    <source>
        <dbReference type="SMART" id="SM00860"/>
    </source>
</evidence>
<dbReference type="Gene3D" id="3.30.1390.10">
    <property type="match status" value="1"/>
</dbReference>
<dbReference type="Gene3D" id="3.40.1580.10">
    <property type="entry name" value="SMI1/KNR4-like"/>
    <property type="match status" value="1"/>
</dbReference>
<proteinExistence type="predicted"/>
<organism evidence="2 3">
    <name type="scientific">Paenibacillus pinisoli</name>
    <dbReference type="NCBI Taxonomy" id="1276110"/>
    <lineage>
        <taxon>Bacteria</taxon>
        <taxon>Bacillati</taxon>
        <taxon>Bacillota</taxon>
        <taxon>Bacilli</taxon>
        <taxon>Bacillales</taxon>
        <taxon>Paenibacillaceae</taxon>
        <taxon>Paenibacillus</taxon>
    </lineage>
</organism>
<comment type="caution">
    <text evidence="2">The sequence shown here is derived from an EMBL/GenBank/DDBJ whole genome shotgun (WGS) entry which is preliminary data.</text>
</comment>
<dbReference type="SUPFAM" id="SSF160631">
    <property type="entry name" value="SMI1/KNR4-like"/>
    <property type="match status" value="1"/>
</dbReference>
<dbReference type="InterPro" id="IPR037883">
    <property type="entry name" value="Knr4/Smi1-like_sf"/>
</dbReference>
<dbReference type="Pfam" id="PF09346">
    <property type="entry name" value="SMI1_KNR4"/>
    <property type="match status" value="1"/>
</dbReference>
<dbReference type="InterPro" id="IPR018958">
    <property type="entry name" value="Knr4/Smi1-like_dom"/>
</dbReference>
<dbReference type="SMART" id="SM00860">
    <property type="entry name" value="SMI1_KNR4"/>
    <property type="match status" value="1"/>
</dbReference>